<dbReference type="InterPro" id="IPR001444">
    <property type="entry name" value="Flag_bb_rod_N"/>
</dbReference>
<dbReference type="PANTHER" id="PTHR30435:SF19">
    <property type="entry name" value="FLAGELLAR BASAL-BODY ROD PROTEIN FLGG"/>
    <property type="match status" value="1"/>
</dbReference>
<evidence type="ECO:0000313" key="9">
    <source>
        <dbReference type="Proteomes" id="UP000031656"/>
    </source>
</evidence>
<dbReference type="RefSeq" id="WP_041111478.1">
    <property type="nucleotide sequence ID" value="NZ_CP004373.1"/>
</dbReference>
<evidence type="ECO:0000259" key="6">
    <source>
        <dbReference type="Pfam" id="PF06429"/>
    </source>
</evidence>
<dbReference type="GeneID" id="56905268"/>
<evidence type="ECO:0000313" key="8">
    <source>
        <dbReference type="EMBL" id="AHK70940.1"/>
    </source>
</evidence>
<comment type="subcellular location">
    <subcellularLocation>
        <location evidence="1 4">Bacterial flagellum basal body</location>
    </subcellularLocation>
</comment>
<dbReference type="PANTHER" id="PTHR30435">
    <property type="entry name" value="FLAGELLAR PROTEIN"/>
    <property type="match status" value="1"/>
</dbReference>
<comment type="subunit">
    <text evidence="4">The basal body constitutes a major portion of the flagellar organelle and consists of five rings (E,L,P,S, and M) mounted on a central rod. The rod consists of about 26 subunits of FlgG in the distal portion, and FlgB, FlgC and FlgF are thought to build up the proximal portion of the rod with about 6 subunits each.</text>
</comment>
<dbReference type="Pfam" id="PF22692">
    <property type="entry name" value="LlgE_F_G_D1"/>
    <property type="match status" value="1"/>
</dbReference>
<dbReference type="InterPro" id="IPR053967">
    <property type="entry name" value="LlgE_F_G-like_D1"/>
</dbReference>
<evidence type="ECO:0000256" key="1">
    <source>
        <dbReference type="ARBA" id="ARBA00004117"/>
    </source>
</evidence>
<dbReference type="InterPro" id="IPR012836">
    <property type="entry name" value="FlgF"/>
</dbReference>
<name>A0A067Z5Q1_GLUOY</name>
<dbReference type="EMBL" id="CP004373">
    <property type="protein sequence ID" value="AHK70940.1"/>
    <property type="molecule type" value="Genomic_DNA"/>
</dbReference>
<gene>
    <name evidence="8" type="primary">flgF</name>
    <name evidence="8" type="ORF">GLS_c10320</name>
</gene>
<proteinExistence type="inferred from homology"/>
<feature type="domain" description="Flagellar basal-body/hook protein C-terminal" evidence="6">
    <location>
        <begin position="195"/>
        <end position="236"/>
    </location>
</feature>
<keyword evidence="8" id="KW-0969">Cilium</keyword>
<dbReference type="NCBIfam" id="TIGR02490">
    <property type="entry name" value="flgF"/>
    <property type="match status" value="1"/>
</dbReference>
<dbReference type="Pfam" id="PF00460">
    <property type="entry name" value="Flg_bb_rod"/>
    <property type="match status" value="1"/>
</dbReference>
<dbReference type="NCBIfam" id="TIGR03506">
    <property type="entry name" value="FlgEFG_subfam"/>
    <property type="match status" value="1"/>
</dbReference>
<dbReference type="AlphaFoldDB" id="A0A067Z5Q1"/>
<dbReference type="GO" id="GO:0071978">
    <property type="term" value="P:bacterial-type flagellum-dependent swarming motility"/>
    <property type="evidence" value="ECO:0007669"/>
    <property type="project" value="TreeGrafter"/>
</dbReference>
<feature type="domain" description="Flagellar hook protein FlgE/F/G-like D1" evidence="7">
    <location>
        <begin position="87"/>
        <end position="152"/>
    </location>
</feature>
<organism evidence="8 9">
    <name type="scientific">Gluconobacter oxydans DSM 3504</name>
    <dbReference type="NCBI Taxonomy" id="1288313"/>
    <lineage>
        <taxon>Bacteria</taxon>
        <taxon>Pseudomonadati</taxon>
        <taxon>Pseudomonadota</taxon>
        <taxon>Alphaproteobacteria</taxon>
        <taxon>Acetobacterales</taxon>
        <taxon>Acetobacteraceae</taxon>
        <taxon>Gluconobacter</taxon>
    </lineage>
</organism>
<dbReference type="InterPro" id="IPR037925">
    <property type="entry name" value="FlgE/F/G-like"/>
</dbReference>
<dbReference type="SUPFAM" id="SSF117143">
    <property type="entry name" value="Flagellar hook protein flgE"/>
    <property type="match status" value="1"/>
</dbReference>
<keyword evidence="3 4" id="KW-0975">Bacterial flagellum</keyword>
<evidence type="ECO:0000256" key="2">
    <source>
        <dbReference type="ARBA" id="ARBA00009677"/>
    </source>
</evidence>
<feature type="domain" description="Flagellar basal body rod protein N-terminal" evidence="5">
    <location>
        <begin position="6"/>
        <end position="35"/>
    </location>
</feature>
<sequence>MENSTYIALSRMDAQQRAMSVVAANMSNASTVGYKRENVLFSDFLSHQHGSKQAEGADTESYTQDRATYRDFQQGDMQSTGNPLDLALGGEGYFQVRTANGVRLTRAGRFEEQQDGAIVDENGNALLDRDGQPIELPQTDHRITISADGVISTETGEQGQIGIVTAQDNNRLQAEGSRLLRSDQPTTAVERPNIVQGMVEGSNVQMMTEVTQMMEIQRNFDFMAQFVDAEATRQKNAIDKIVQVSA</sequence>
<protein>
    <recommendedName>
        <fullName evidence="4">Flagellar basal-body rod protein FlgF</fullName>
    </recommendedName>
</protein>
<dbReference type="PROSITE" id="PS00588">
    <property type="entry name" value="FLAGELLA_BB_ROD"/>
    <property type="match status" value="1"/>
</dbReference>
<reference evidence="8 9" key="1">
    <citation type="journal article" date="2015" name="Appl. Microbiol. Biotechnol.">
        <title>The consequence of an additional NADH dehydrogenase paralog on the growth of Gluconobacter oxydans DSM3504.</title>
        <authorList>
            <person name="Kostner D."/>
            <person name="Luchterhand B."/>
            <person name="Junker A."/>
            <person name="Volland S."/>
            <person name="Daniel R."/>
            <person name="Buchs J."/>
            <person name="Liebl W."/>
            <person name="Ehrenreich A."/>
        </authorList>
    </citation>
    <scope>NUCLEOTIDE SEQUENCE [LARGE SCALE GENOMIC DNA]</scope>
    <source>
        <strain evidence="8">DSM 3504</strain>
    </source>
</reference>
<dbReference type="InterPro" id="IPR019776">
    <property type="entry name" value="Flagellar_basal_body_rod_CS"/>
</dbReference>
<comment type="similarity">
    <text evidence="2 4">Belongs to the flagella basal body rod proteins family.</text>
</comment>
<dbReference type="HOGENOM" id="CLU_013687_0_0_5"/>
<dbReference type="InterPro" id="IPR010930">
    <property type="entry name" value="Flg_bb/hook_C_dom"/>
</dbReference>
<dbReference type="Proteomes" id="UP000031656">
    <property type="component" value="Chromosome"/>
</dbReference>
<dbReference type="KEGG" id="goy:GLS_c10320"/>
<dbReference type="Pfam" id="PF06429">
    <property type="entry name" value="Flg_bbr_C"/>
    <property type="match status" value="1"/>
</dbReference>
<evidence type="ECO:0000256" key="4">
    <source>
        <dbReference type="RuleBase" id="RU362116"/>
    </source>
</evidence>
<evidence type="ECO:0000259" key="7">
    <source>
        <dbReference type="Pfam" id="PF22692"/>
    </source>
</evidence>
<keyword evidence="8" id="KW-0282">Flagellum</keyword>
<evidence type="ECO:0000256" key="3">
    <source>
        <dbReference type="ARBA" id="ARBA00023143"/>
    </source>
</evidence>
<dbReference type="GO" id="GO:0030694">
    <property type="term" value="C:bacterial-type flagellum basal body, rod"/>
    <property type="evidence" value="ECO:0007669"/>
    <property type="project" value="UniProtKB-UniRule"/>
</dbReference>
<evidence type="ECO:0000259" key="5">
    <source>
        <dbReference type="Pfam" id="PF00460"/>
    </source>
</evidence>
<keyword evidence="8" id="KW-0966">Cell projection</keyword>
<dbReference type="InterPro" id="IPR020013">
    <property type="entry name" value="Flagellar_FlgE/F/G"/>
</dbReference>
<accession>A0A067Z5Q1</accession>